<comment type="similarity">
    <text evidence="3">Belongs to the DRC10 family.</text>
</comment>
<evidence type="ECO:0000256" key="2">
    <source>
        <dbReference type="ARBA" id="ARBA00004611"/>
    </source>
</evidence>
<evidence type="ECO:0000256" key="6">
    <source>
        <dbReference type="ARBA" id="ARBA00022846"/>
    </source>
</evidence>
<dbReference type="EMBL" id="JTDF01009847">
    <property type="protein sequence ID" value="KAF8564066.1"/>
    <property type="molecule type" value="Genomic_DNA"/>
</dbReference>
<dbReference type="InterPro" id="IPR000048">
    <property type="entry name" value="IQ_motif_EF-hand-BS"/>
</dbReference>
<evidence type="ECO:0000256" key="11">
    <source>
        <dbReference type="ARBA" id="ARBA00046836"/>
    </source>
</evidence>
<feature type="coiled-coil region" evidence="12">
    <location>
        <begin position="141"/>
        <end position="197"/>
    </location>
</feature>
<dbReference type="AlphaFoldDB" id="A0A8T0D9M1"/>
<dbReference type="InterPro" id="IPR042815">
    <property type="entry name" value="DRC10"/>
</dbReference>
<evidence type="ECO:0000256" key="5">
    <source>
        <dbReference type="ARBA" id="ARBA00022490"/>
    </source>
</evidence>
<evidence type="ECO:0000313" key="14">
    <source>
        <dbReference type="Proteomes" id="UP000699462"/>
    </source>
</evidence>
<protein>
    <recommendedName>
        <fullName evidence="4">Dynein regulatory complex protein 10</fullName>
    </recommendedName>
    <alternativeName>
        <fullName evidence="10">IQ domain-containing protein D</fullName>
    </alternativeName>
</protein>
<comment type="subunit">
    <text evidence="11">Component of the nexin-dynein regulatory complex (N-DRC). Interacts with CFAP52.</text>
</comment>
<dbReference type="PROSITE" id="PS50096">
    <property type="entry name" value="IQ"/>
    <property type="match status" value="1"/>
</dbReference>
<dbReference type="OrthoDB" id="536093at2759"/>
<evidence type="ECO:0000256" key="3">
    <source>
        <dbReference type="ARBA" id="ARBA00009071"/>
    </source>
</evidence>
<dbReference type="Proteomes" id="UP000699462">
    <property type="component" value="Unassembled WGS sequence"/>
</dbReference>
<evidence type="ECO:0000256" key="12">
    <source>
        <dbReference type="SAM" id="Coils"/>
    </source>
</evidence>
<comment type="function">
    <text evidence="1">Component of the nexin-dynein regulatory complex (N-DRC), a key regulator of ciliary/flagellar motility which maintains the alignment and integrity of the distal axoneme and regulates microtubule sliding in motile axonemes.</text>
</comment>
<evidence type="ECO:0000256" key="9">
    <source>
        <dbReference type="ARBA" id="ARBA00023273"/>
    </source>
</evidence>
<reference evidence="13 14" key="1">
    <citation type="submission" date="2019-07" db="EMBL/GenBank/DDBJ databases">
        <title>Annotation for the trematode Paragonimus westermani.</title>
        <authorList>
            <person name="Choi Y.-J."/>
        </authorList>
    </citation>
    <scope>NUCLEOTIDE SEQUENCE [LARGE SCALE GENOMIC DNA]</scope>
    <source>
        <strain evidence="13">180907_Pwestermani</strain>
    </source>
</reference>
<evidence type="ECO:0000256" key="1">
    <source>
        <dbReference type="ARBA" id="ARBA00003029"/>
    </source>
</evidence>
<dbReference type="PANTHER" id="PTHR31598">
    <property type="entry name" value="IQ DOMAIN-CONTAINING PROTEIN D"/>
    <property type="match status" value="1"/>
</dbReference>
<accession>A0A8T0D9M1</accession>
<evidence type="ECO:0000256" key="4">
    <source>
        <dbReference type="ARBA" id="ARBA00021752"/>
    </source>
</evidence>
<dbReference type="PANTHER" id="PTHR31598:SF1">
    <property type="entry name" value="DYNEIN REGULATORY COMPLEX PROTEIN 10"/>
    <property type="match status" value="1"/>
</dbReference>
<sequence length="364" mass="43270">MEFDRKFLFAFKGQSPMEQKPANASPIEEAKNETYLLTQQTQKIRIELEIVTRQFFQAAKSSSAITDILKQLMQVAPQNSEYLTELDLPISVSHFDEAAPKVSVSKKTTEKRRGKLIGYLLRLRSSLFTEMLTTPEDKKRKNEYMKEIKTHLQENENKIKQSSVELEEIIARNKVEIEKTVARMNEQREQIDSLNNYMTGRVNRIHQEEEQKKEIIRNNSKAHQMELKQQLADRKSAYKKMVEMNRTEELSQRATIFKVETELETFINKYDQEMTALQIEYDTLDEEYTKEKKELNELEERFLTLEEEYLEILEERRFQEEKRRREEEAQRALEQAVTTIQAFWRSYKTRKMVRGKRGAGRKGK</sequence>
<proteinExistence type="inferred from homology"/>
<keyword evidence="5" id="KW-0963">Cytoplasm</keyword>
<evidence type="ECO:0000256" key="10">
    <source>
        <dbReference type="ARBA" id="ARBA00032180"/>
    </source>
</evidence>
<organism evidence="13 14">
    <name type="scientific">Paragonimus westermani</name>
    <dbReference type="NCBI Taxonomy" id="34504"/>
    <lineage>
        <taxon>Eukaryota</taxon>
        <taxon>Metazoa</taxon>
        <taxon>Spiralia</taxon>
        <taxon>Lophotrochozoa</taxon>
        <taxon>Platyhelminthes</taxon>
        <taxon>Trematoda</taxon>
        <taxon>Digenea</taxon>
        <taxon>Plagiorchiida</taxon>
        <taxon>Troglotremata</taxon>
        <taxon>Troglotrematidae</taxon>
        <taxon>Paragonimus</taxon>
    </lineage>
</organism>
<keyword evidence="14" id="KW-1185">Reference proteome</keyword>
<keyword evidence="8" id="KW-0206">Cytoskeleton</keyword>
<gene>
    <name evidence="13" type="ORF">P879_07910</name>
</gene>
<dbReference type="CDD" id="cd23767">
    <property type="entry name" value="IQCD"/>
    <property type="match status" value="1"/>
</dbReference>
<keyword evidence="9" id="KW-0966">Cell projection</keyword>
<comment type="caution">
    <text evidence="13">The sequence shown here is derived from an EMBL/GenBank/DDBJ whole genome shotgun (WGS) entry which is preliminary data.</text>
</comment>
<dbReference type="SMART" id="SM00015">
    <property type="entry name" value="IQ"/>
    <property type="match status" value="1"/>
</dbReference>
<evidence type="ECO:0000256" key="8">
    <source>
        <dbReference type="ARBA" id="ARBA00023212"/>
    </source>
</evidence>
<feature type="coiled-coil region" evidence="12">
    <location>
        <begin position="267"/>
        <end position="336"/>
    </location>
</feature>
<comment type="subcellular location">
    <subcellularLocation>
        <location evidence="2">Cytoplasm</location>
        <location evidence="2">Cytoskeleton</location>
        <location evidence="2">Flagellum axoneme</location>
    </subcellularLocation>
</comment>
<evidence type="ECO:0000256" key="7">
    <source>
        <dbReference type="ARBA" id="ARBA00023069"/>
    </source>
</evidence>
<evidence type="ECO:0000313" key="13">
    <source>
        <dbReference type="EMBL" id="KAF8564066.1"/>
    </source>
</evidence>
<keyword evidence="12" id="KW-0175">Coiled coil</keyword>
<keyword evidence="7" id="KW-0969">Cilium</keyword>
<dbReference type="Pfam" id="PF00612">
    <property type="entry name" value="IQ"/>
    <property type="match status" value="1"/>
</dbReference>
<keyword evidence="6" id="KW-0282">Flagellum</keyword>
<name>A0A8T0D9M1_9TREM</name>